<comment type="catalytic activity">
    <reaction evidence="1">
        <text>5-hydroxy-2-oxo-4-ureido-2,5-dihydro-1H-imidazole-5-carboxylate + H(+) = (S)-allantoin + CO2</text>
        <dbReference type="Rhea" id="RHEA:26301"/>
        <dbReference type="ChEBI" id="CHEBI:15378"/>
        <dbReference type="ChEBI" id="CHEBI:15678"/>
        <dbReference type="ChEBI" id="CHEBI:16526"/>
        <dbReference type="ChEBI" id="CHEBI:58639"/>
        <dbReference type="EC" id="4.1.1.97"/>
    </reaction>
</comment>
<evidence type="ECO:0000256" key="4">
    <source>
        <dbReference type="ARBA" id="ARBA00022631"/>
    </source>
</evidence>
<comment type="pathway">
    <text evidence="2">Purine metabolism; urate degradation; (S)-allantoin from urate: step 3/3.</text>
</comment>
<dbReference type="InterPro" id="IPR017580">
    <property type="entry name" value="OHCU_decarboxylase-1"/>
</dbReference>
<dbReference type="PANTHER" id="PTHR43466:SF1">
    <property type="entry name" value="2-OXO-4-HYDROXY-4-CARBOXY-5-UREIDOIMIDAZOLINE DECARBOXYLASE-RELATED"/>
    <property type="match status" value="1"/>
</dbReference>
<feature type="non-terminal residue" evidence="9">
    <location>
        <position position="255"/>
    </location>
</feature>
<reference evidence="9" key="1">
    <citation type="submission" date="2013-08" db="EMBL/GenBank/DDBJ databases">
        <authorList>
            <person name="Mendez C."/>
            <person name="Richter M."/>
            <person name="Ferrer M."/>
            <person name="Sanchez J."/>
        </authorList>
    </citation>
    <scope>NUCLEOTIDE SEQUENCE</scope>
</reference>
<evidence type="ECO:0000259" key="8">
    <source>
        <dbReference type="Pfam" id="PF09349"/>
    </source>
</evidence>
<dbReference type="EC" id="4.1.1.97" evidence="3"/>
<feature type="domain" description="Oxo-4-hydroxy-4-carboxy-5-ureidoimidazoline decarboxylase" evidence="8">
    <location>
        <begin position="8"/>
        <end position="161"/>
    </location>
</feature>
<evidence type="ECO:0000313" key="9">
    <source>
        <dbReference type="EMBL" id="EQD38800.1"/>
    </source>
</evidence>
<comment type="caution">
    <text evidence="9">The sequence shown here is derived from an EMBL/GenBank/DDBJ whole genome shotgun (WGS) entry which is preliminary data.</text>
</comment>
<dbReference type="GO" id="GO:0006144">
    <property type="term" value="P:purine nucleobase metabolic process"/>
    <property type="evidence" value="ECO:0007669"/>
    <property type="project" value="UniProtKB-KW"/>
</dbReference>
<feature type="region of interest" description="Disordered" evidence="7">
    <location>
        <begin position="72"/>
        <end position="93"/>
    </location>
</feature>
<name>T1AAF6_9ZZZZ</name>
<evidence type="ECO:0000256" key="1">
    <source>
        <dbReference type="ARBA" id="ARBA00001163"/>
    </source>
</evidence>
<proteinExistence type="predicted"/>
<dbReference type="PANTHER" id="PTHR43466">
    <property type="entry name" value="2-OXO-4-HYDROXY-4-CARBOXY-5-UREIDOIMIDAZOLINE DECARBOXYLASE-RELATED"/>
    <property type="match status" value="1"/>
</dbReference>
<keyword evidence="4" id="KW-0659">Purine metabolism</keyword>
<dbReference type="Gene3D" id="1.10.3330.10">
    <property type="entry name" value="Oxo-4-hydroxy-4-carboxy-5-ureidoimidazoline decarboxylase"/>
    <property type="match status" value="1"/>
</dbReference>
<dbReference type="GO" id="GO:0005777">
    <property type="term" value="C:peroxisome"/>
    <property type="evidence" value="ECO:0007669"/>
    <property type="project" value="TreeGrafter"/>
</dbReference>
<accession>T1AAF6</accession>
<evidence type="ECO:0000256" key="3">
    <source>
        <dbReference type="ARBA" id="ARBA00012257"/>
    </source>
</evidence>
<dbReference type="SUPFAM" id="SSF158694">
    <property type="entry name" value="UraD-Like"/>
    <property type="match status" value="1"/>
</dbReference>
<evidence type="ECO:0000256" key="5">
    <source>
        <dbReference type="ARBA" id="ARBA00022793"/>
    </source>
</evidence>
<dbReference type="InterPro" id="IPR018020">
    <property type="entry name" value="OHCU_decarboxylase"/>
</dbReference>
<dbReference type="EMBL" id="AUZX01012580">
    <property type="protein sequence ID" value="EQD38800.1"/>
    <property type="molecule type" value="Genomic_DNA"/>
</dbReference>
<keyword evidence="6" id="KW-0456">Lyase</keyword>
<dbReference type="GO" id="GO:0019628">
    <property type="term" value="P:urate catabolic process"/>
    <property type="evidence" value="ECO:0007669"/>
    <property type="project" value="UniProtKB-UniPathway"/>
</dbReference>
<evidence type="ECO:0000256" key="7">
    <source>
        <dbReference type="SAM" id="MobiDB-lite"/>
    </source>
</evidence>
<dbReference type="GO" id="GO:0051997">
    <property type="term" value="F:2-oxo-4-hydroxy-4-carboxy-5-ureidoimidazoline decarboxylase activity"/>
    <property type="evidence" value="ECO:0007669"/>
    <property type="project" value="UniProtKB-EC"/>
</dbReference>
<keyword evidence="5" id="KW-0210">Decarboxylase</keyword>
<dbReference type="InterPro" id="IPR036778">
    <property type="entry name" value="OHCU_decarboxylase_sf"/>
</dbReference>
<organism evidence="9">
    <name type="scientific">mine drainage metagenome</name>
    <dbReference type="NCBI Taxonomy" id="410659"/>
    <lineage>
        <taxon>unclassified sequences</taxon>
        <taxon>metagenomes</taxon>
        <taxon>ecological metagenomes</taxon>
    </lineage>
</organism>
<reference evidence="9" key="2">
    <citation type="journal article" date="2014" name="ISME J.">
        <title>Microbial stratification in low pH oxic and suboxic macroscopic growths along an acid mine drainage.</title>
        <authorList>
            <person name="Mendez-Garcia C."/>
            <person name="Mesa V."/>
            <person name="Sprenger R.R."/>
            <person name="Richter M."/>
            <person name="Diez M.S."/>
            <person name="Solano J."/>
            <person name="Bargiela R."/>
            <person name="Golyshina O.V."/>
            <person name="Manteca A."/>
            <person name="Ramos J.L."/>
            <person name="Gallego J.R."/>
            <person name="Llorente I."/>
            <person name="Martins Dos Santos V.A."/>
            <person name="Jensen O.N."/>
            <person name="Pelaez A.I."/>
            <person name="Sanchez J."/>
            <person name="Ferrer M."/>
        </authorList>
    </citation>
    <scope>NUCLEOTIDE SEQUENCE</scope>
</reference>
<protein>
    <recommendedName>
        <fullName evidence="3">2-oxo-4-hydroxy-4-carboxy-5-ureidoimidazoline decarboxylase</fullName>
        <ecNumber evidence="3">4.1.1.97</ecNumber>
    </recommendedName>
</protein>
<dbReference type="UniPathway" id="UPA00394">
    <property type="reaction ID" value="UER00652"/>
</dbReference>
<evidence type="ECO:0000256" key="6">
    <source>
        <dbReference type="ARBA" id="ARBA00023239"/>
    </source>
</evidence>
<sequence>MITLAALNALPQEEFIHTLGDVFEHSPWVAACAFRSRPFHSRLQLLDVMRTVVAEAGLETQLSLIRAHPQLRARPDGGMSASSASEQRSAGLAGSSVRHAEQLEQLNAAYTARFAFPFVLAVRGHTPASILAAMEARLANDKAQERETCLREIGRIAAYRLHERVSSPISAEVIAMLGKLSDDPLAPTAPASPCCGTATAPADLVREWMHLAGMAVHMGAGGYVVGRTSIARERTAVLIAGLYYDAGTHEAACGC</sequence>
<dbReference type="Pfam" id="PF09349">
    <property type="entry name" value="OHCU_decarbox"/>
    <property type="match status" value="1"/>
</dbReference>
<evidence type="ECO:0000256" key="2">
    <source>
        <dbReference type="ARBA" id="ARBA00004754"/>
    </source>
</evidence>
<dbReference type="NCBIfam" id="TIGR03164">
    <property type="entry name" value="UHCUDC"/>
    <property type="match status" value="1"/>
</dbReference>
<gene>
    <name evidence="9" type="ORF">B1A_17114</name>
</gene>
<dbReference type="AlphaFoldDB" id="T1AAF6"/>
<dbReference type="GO" id="GO:0000255">
    <property type="term" value="P:allantoin metabolic process"/>
    <property type="evidence" value="ECO:0007669"/>
    <property type="project" value="InterPro"/>
</dbReference>